<keyword evidence="3" id="KW-1185">Reference proteome</keyword>
<proteinExistence type="predicted"/>
<evidence type="ECO:0000313" key="3">
    <source>
        <dbReference type="Proteomes" id="UP000886595"/>
    </source>
</evidence>
<comment type="caution">
    <text evidence="2">The sequence shown here is derived from an EMBL/GenBank/DDBJ whole genome shotgun (WGS) entry which is preliminary data.</text>
</comment>
<dbReference type="EMBL" id="JAAMPC010000005">
    <property type="protein sequence ID" value="KAG2311455.1"/>
    <property type="molecule type" value="Genomic_DNA"/>
</dbReference>
<dbReference type="Proteomes" id="UP000886595">
    <property type="component" value="Unassembled WGS sequence"/>
</dbReference>
<dbReference type="OrthoDB" id="1132738at2759"/>
<gene>
    <name evidence="2" type="ORF">Bca52824_023012</name>
</gene>
<name>A0A8X8ASH6_BRACI</name>
<sequence length="249" mass="28443">MMRPIGRKRLRNRAAARSSYGNTFLGQTSDPSASTSGTSSVPETQIPSVPYVPPPAYYPTAPAPYYPQFDDHDAYFPVEEQHLYGQQAPQHHSQHGPQQQAPQHHHPEQAPQHHPQETNVINFIEKDFGEMFPRWEFDAEDSAADNIIKVMFNSNPKWKWTMDCWEVNQMNEVIAAETLSEAPKDEIEKMKNALATAMRDGFERCLKEIKFLGDRLEAVEKKVGQAYDPFAFANKKMLEVLTAWLKLDP</sequence>
<feature type="region of interest" description="Disordered" evidence="1">
    <location>
        <begin position="1"/>
        <end position="48"/>
    </location>
</feature>
<evidence type="ECO:0000313" key="2">
    <source>
        <dbReference type="EMBL" id="KAG2311455.1"/>
    </source>
</evidence>
<feature type="compositionally biased region" description="Basic residues" evidence="1">
    <location>
        <begin position="1"/>
        <end position="14"/>
    </location>
</feature>
<feature type="region of interest" description="Disordered" evidence="1">
    <location>
        <begin position="85"/>
        <end position="116"/>
    </location>
</feature>
<reference evidence="2 3" key="1">
    <citation type="submission" date="2020-02" db="EMBL/GenBank/DDBJ databases">
        <authorList>
            <person name="Ma Q."/>
            <person name="Huang Y."/>
            <person name="Song X."/>
            <person name="Pei D."/>
        </authorList>
    </citation>
    <scope>NUCLEOTIDE SEQUENCE [LARGE SCALE GENOMIC DNA]</scope>
    <source>
        <strain evidence="2">Sxm20200214</strain>
        <tissue evidence="2">Leaf</tissue>
    </source>
</reference>
<evidence type="ECO:0000256" key="1">
    <source>
        <dbReference type="SAM" id="MobiDB-lite"/>
    </source>
</evidence>
<feature type="compositionally biased region" description="Low complexity" evidence="1">
    <location>
        <begin position="28"/>
        <end position="40"/>
    </location>
</feature>
<feature type="compositionally biased region" description="Low complexity" evidence="1">
    <location>
        <begin position="86"/>
        <end position="102"/>
    </location>
</feature>
<dbReference type="AlphaFoldDB" id="A0A8X8ASH6"/>
<accession>A0A8X8ASH6</accession>
<protein>
    <submittedName>
        <fullName evidence="2">Uncharacterized protein</fullName>
    </submittedName>
</protein>
<organism evidence="2 3">
    <name type="scientific">Brassica carinata</name>
    <name type="common">Ethiopian mustard</name>
    <name type="synonym">Abyssinian cabbage</name>
    <dbReference type="NCBI Taxonomy" id="52824"/>
    <lineage>
        <taxon>Eukaryota</taxon>
        <taxon>Viridiplantae</taxon>
        <taxon>Streptophyta</taxon>
        <taxon>Embryophyta</taxon>
        <taxon>Tracheophyta</taxon>
        <taxon>Spermatophyta</taxon>
        <taxon>Magnoliopsida</taxon>
        <taxon>eudicotyledons</taxon>
        <taxon>Gunneridae</taxon>
        <taxon>Pentapetalae</taxon>
        <taxon>rosids</taxon>
        <taxon>malvids</taxon>
        <taxon>Brassicales</taxon>
        <taxon>Brassicaceae</taxon>
        <taxon>Brassiceae</taxon>
        <taxon>Brassica</taxon>
    </lineage>
</organism>